<organism evidence="1 2">
    <name type="scientific">Thanatephorus cucumeris (strain AG1-IA)</name>
    <name type="common">Rice sheath blight fungus</name>
    <name type="synonym">Rhizoctonia solani</name>
    <dbReference type="NCBI Taxonomy" id="983506"/>
    <lineage>
        <taxon>Eukaryota</taxon>
        <taxon>Fungi</taxon>
        <taxon>Dikarya</taxon>
        <taxon>Basidiomycota</taxon>
        <taxon>Agaricomycotina</taxon>
        <taxon>Agaricomycetes</taxon>
        <taxon>Cantharellales</taxon>
        <taxon>Ceratobasidiaceae</taxon>
        <taxon>Rhizoctonia</taxon>
        <taxon>Rhizoctonia solani AG-1</taxon>
    </lineage>
</organism>
<evidence type="ECO:0000313" key="2">
    <source>
        <dbReference type="Proteomes" id="UP000011668"/>
    </source>
</evidence>
<protein>
    <submittedName>
        <fullName evidence="1">Uncharacterized protein</fullName>
    </submittedName>
</protein>
<gene>
    <name evidence="1" type="ORF">AG1IA_01126</name>
</gene>
<comment type="caution">
    <text evidence="1">The sequence shown here is derived from an EMBL/GenBank/DDBJ whole genome shotgun (WGS) entry which is preliminary data.</text>
</comment>
<accession>L8X3S3</accession>
<dbReference type="OrthoDB" id="661148at2759"/>
<dbReference type="AlphaFoldDB" id="L8X3S3"/>
<reference evidence="1 2" key="1">
    <citation type="journal article" date="2013" name="Nat. Commun.">
        <title>The evolution and pathogenic mechanisms of the rice sheath blight pathogen.</title>
        <authorList>
            <person name="Zheng A."/>
            <person name="Lin R."/>
            <person name="Xu L."/>
            <person name="Qin P."/>
            <person name="Tang C."/>
            <person name="Ai P."/>
            <person name="Zhang D."/>
            <person name="Liu Y."/>
            <person name="Sun Z."/>
            <person name="Feng H."/>
            <person name="Wang Y."/>
            <person name="Chen Y."/>
            <person name="Liang X."/>
            <person name="Fu R."/>
            <person name="Li Q."/>
            <person name="Zhang J."/>
            <person name="Yu X."/>
            <person name="Xie Z."/>
            <person name="Ding L."/>
            <person name="Guan P."/>
            <person name="Tang J."/>
            <person name="Liang Y."/>
            <person name="Wang S."/>
            <person name="Deng Q."/>
            <person name="Li S."/>
            <person name="Zhu J."/>
            <person name="Wang L."/>
            <person name="Liu H."/>
            <person name="Li P."/>
        </authorList>
    </citation>
    <scope>NUCLEOTIDE SEQUENCE [LARGE SCALE GENOMIC DNA]</scope>
    <source>
        <strain evidence="2">AG-1 IA</strain>
    </source>
</reference>
<dbReference type="HOGENOM" id="CLU_1595665_0_0_1"/>
<evidence type="ECO:0000313" key="1">
    <source>
        <dbReference type="EMBL" id="ELU44845.1"/>
    </source>
</evidence>
<keyword evidence="2" id="KW-1185">Reference proteome</keyword>
<dbReference type="EMBL" id="AFRT01000265">
    <property type="protein sequence ID" value="ELU44845.1"/>
    <property type="molecule type" value="Genomic_DNA"/>
</dbReference>
<sequence length="167" mass="19104">MVRPVISVRNKAYGVQYKLTTYNDFDYYGVCAKVAPPKCSHRFDVIINSTIRLYKPIVKRRVAGMSPPPNIHHNGAARHMKYVRTYLIADTRSGSTLSTPTGTSASCWLKCHCESDFVDENWTQLMAHKHRRSMQQRRKSLRCIQLRSVPGLYELGDSTNSSTCLEY</sequence>
<name>L8X3S3_THACA</name>
<proteinExistence type="predicted"/>
<dbReference type="Proteomes" id="UP000011668">
    <property type="component" value="Unassembled WGS sequence"/>
</dbReference>